<evidence type="ECO:0000256" key="3">
    <source>
        <dbReference type="ARBA" id="ARBA00022801"/>
    </source>
</evidence>
<feature type="transmembrane region" description="Helical" evidence="4">
    <location>
        <begin position="244"/>
        <end position="265"/>
    </location>
</feature>
<keyword evidence="2" id="KW-0479">Metal-binding</keyword>
<evidence type="ECO:0000313" key="6">
    <source>
        <dbReference type="WBParaSite" id="Hba_09024"/>
    </source>
</evidence>
<keyword evidence="3" id="KW-0378">Hydrolase</keyword>
<comment type="similarity">
    <text evidence="1">Belongs to the metallo-dependent hydrolases superfamily. TatD-type hydrolase family.</text>
</comment>
<keyword evidence="4" id="KW-1133">Transmembrane helix</keyword>
<dbReference type="PANTHER" id="PTHR46317:SF5">
    <property type="entry name" value="NADH-UBIQUINONE OXIDOREDUCTASE SUBUNIT B14.7"/>
    <property type="match status" value="1"/>
</dbReference>
<sequence length="353" mass="39934">MGHDGEKPLTATYNTQRPPWIGLWSSRNYSGRTEWWKEPGAKDNLARNGRLRLVKTHLNEEDPEWFDPKVTRFKTTSKTFYMYKEIFTTVLTFQVPDGTSLSGPFGLDSKTHHNITKKGDQPENLEDFQQKVYEGSHQYKSIAEKFALSKEHPGLSVNPTLNDLINTPKWQLGRNALLPNSWYSFGPRFFDKPLNEDSFVKGFACTKYAAILLMPYTMLEIRALNTVTVKNFSPRTYLKRYAQLAPLPLSVAFAWGFSLSVAANVRNKDDIYNHFFASAAAGTVIATFKDNVALGITATMISTVLGVVWHYARVSETGLQGMVAHPQSGGIWGGPLVWKLFQHGDRKIPEDKY</sequence>
<feature type="transmembrane region" description="Helical" evidence="4">
    <location>
        <begin position="293"/>
        <end position="312"/>
    </location>
</feature>
<accession>A0A1I7WV37</accession>
<keyword evidence="4" id="KW-0472">Membrane</keyword>
<evidence type="ECO:0000313" key="5">
    <source>
        <dbReference type="Proteomes" id="UP000095283"/>
    </source>
</evidence>
<evidence type="ECO:0000256" key="1">
    <source>
        <dbReference type="ARBA" id="ARBA00009275"/>
    </source>
</evidence>
<dbReference type="Proteomes" id="UP000095283">
    <property type="component" value="Unplaced"/>
</dbReference>
<feature type="transmembrane region" description="Helical" evidence="4">
    <location>
        <begin position="271"/>
        <end position="288"/>
    </location>
</feature>
<proteinExistence type="inferred from homology"/>
<dbReference type="GO" id="GO:0016787">
    <property type="term" value="F:hydrolase activity"/>
    <property type="evidence" value="ECO:0007669"/>
    <property type="project" value="UniProtKB-KW"/>
</dbReference>
<organism evidence="5 6">
    <name type="scientific">Heterorhabditis bacteriophora</name>
    <name type="common">Entomopathogenic nematode worm</name>
    <dbReference type="NCBI Taxonomy" id="37862"/>
    <lineage>
        <taxon>Eukaryota</taxon>
        <taxon>Metazoa</taxon>
        <taxon>Ecdysozoa</taxon>
        <taxon>Nematoda</taxon>
        <taxon>Chromadorea</taxon>
        <taxon>Rhabditida</taxon>
        <taxon>Rhabditina</taxon>
        <taxon>Rhabditomorpha</taxon>
        <taxon>Strongyloidea</taxon>
        <taxon>Heterorhabditidae</taxon>
        <taxon>Heterorhabditis</taxon>
    </lineage>
</organism>
<reference evidence="6" key="1">
    <citation type="submission" date="2016-11" db="UniProtKB">
        <authorList>
            <consortium name="WormBaseParasite"/>
        </authorList>
    </citation>
    <scope>IDENTIFICATION</scope>
</reference>
<dbReference type="WBParaSite" id="Hba_09024">
    <property type="protein sequence ID" value="Hba_09024"/>
    <property type="gene ID" value="Hba_09024"/>
</dbReference>
<keyword evidence="4" id="KW-0812">Transmembrane</keyword>
<protein>
    <submittedName>
        <fullName evidence="6">NADH-ubiquinone oxidoreductase subunit B14.7</fullName>
    </submittedName>
</protein>
<dbReference type="AlphaFoldDB" id="A0A1I7WV37"/>
<evidence type="ECO:0000256" key="4">
    <source>
        <dbReference type="SAM" id="Phobius"/>
    </source>
</evidence>
<dbReference type="PANTHER" id="PTHR46317">
    <property type="entry name" value="HYDROLASE OF PHP SUPERFAMILY-RELATED PROTEIN"/>
    <property type="match status" value="1"/>
</dbReference>
<evidence type="ECO:0000256" key="2">
    <source>
        <dbReference type="ARBA" id="ARBA00022723"/>
    </source>
</evidence>
<dbReference type="GO" id="GO:0046872">
    <property type="term" value="F:metal ion binding"/>
    <property type="evidence" value="ECO:0007669"/>
    <property type="project" value="UniProtKB-KW"/>
</dbReference>
<keyword evidence="5" id="KW-1185">Reference proteome</keyword>
<name>A0A1I7WV37_HETBA</name>